<keyword evidence="4 10" id="KW-0812">Transmembrane</keyword>
<evidence type="ECO:0000256" key="8">
    <source>
        <dbReference type="ARBA" id="ARBA00044793"/>
    </source>
</evidence>
<sequence length="580" mass="62623">MSSSSLVSSLMALQLLSRGATFLLNQALFRLASPAAFGAASIQLELLLGTILFLSREGVRGALLRRGNASNKEKIKRTDPSTTMNLAFLPLIAGIPLALFTTLLYTTYTASQEIRAQPHFKTAVALYAGAAVVELLSEPFYNVAMTELKTGVRLRAEGLGITAKSITTFLVLFYDATTGSGSLALPAFAFGQLAYALVLLGVYAVYFGPGRLIPKTQTSSESRSRSTLFNYIDTETLRLSYTMTLQSLVKHVLTEGDKLVLSYFSPLQDQGGYAIAVNYGSLIARIVFQPIEETVRVFFSKNFGSSSPFPSSTLRSASKTLHTLLSLQLTLSSIFLVFASTYAPLLLPLLLPPAYHATSAPRVLAAWVWYIPVLAVNGGLEAFMASVASAQELNSQSRWMVAFSFLYILSAITLYRTGFGDTALVYANILNLSARIVYTLRFASRFFDAQESASIAASKSTPTSKYDTPSVTPSPSSQTQAQLFNWRTTLPPLSLLTVLAISAVVIRLSARRLGLDISVSSRSNSLPGGKLALLLSPPVLIHIALGGALGLLCLFTWWRSTGRDLVASFTDARKVKSKAA</sequence>
<feature type="transmembrane region" description="Helical" evidence="10">
    <location>
        <begin position="531"/>
        <end position="558"/>
    </location>
</feature>
<dbReference type="GO" id="GO:0005789">
    <property type="term" value="C:endoplasmic reticulum membrane"/>
    <property type="evidence" value="ECO:0007669"/>
    <property type="project" value="UniProtKB-SubCell"/>
</dbReference>
<evidence type="ECO:0000256" key="6">
    <source>
        <dbReference type="ARBA" id="ARBA00022989"/>
    </source>
</evidence>
<dbReference type="PANTHER" id="PTHR13117">
    <property type="entry name" value="ENDOPLASMIC RETICULUM MULTISPAN TRANSMEMBRANE PROTEIN-RELATED"/>
    <property type="match status" value="1"/>
</dbReference>
<organism evidence="11">
    <name type="scientific">Psilocybe cubensis</name>
    <name type="common">Psychedelic mushroom</name>
    <name type="synonym">Stropharia cubensis</name>
    <dbReference type="NCBI Taxonomy" id="181762"/>
    <lineage>
        <taxon>Eukaryota</taxon>
        <taxon>Fungi</taxon>
        <taxon>Dikarya</taxon>
        <taxon>Basidiomycota</taxon>
        <taxon>Agaricomycotina</taxon>
        <taxon>Agaricomycetes</taxon>
        <taxon>Agaricomycetidae</taxon>
        <taxon>Agaricales</taxon>
        <taxon>Agaricineae</taxon>
        <taxon>Strophariaceae</taxon>
        <taxon>Psilocybe</taxon>
    </lineage>
</organism>
<evidence type="ECO:0000256" key="10">
    <source>
        <dbReference type="RuleBase" id="RU365067"/>
    </source>
</evidence>
<dbReference type="GO" id="GO:0034203">
    <property type="term" value="P:glycolipid translocation"/>
    <property type="evidence" value="ECO:0007669"/>
    <property type="project" value="TreeGrafter"/>
</dbReference>
<dbReference type="EMBL" id="JAFIQS010000015">
    <property type="protein sequence ID" value="KAG5163453.1"/>
    <property type="molecule type" value="Genomic_DNA"/>
</dbReference>
<dbReference type="AlphaFoldDB" id="A0A8H7XPM0"/>
<comment type="caution">
    <text evidence="11">The sequence shown here is derived from an EMBL/GenBank/DDBJ whole genome shotgun (WGS) entry which is preliminary data.</text>
</comment>
<dbReference type="Pfam" id="PF04506">
    <property type="entry name" value="Rft-1"/>
    <property type="match status" value="1"/>
</dbReference>
<feature type="transmembrane region" description="Helical" evidence="10">
    <location>
        <begin position="120"/>
        <end position="137"/>
    </location>
</feature>
<accession>A0A8H7XPM0</accession>
<evidence type="ECO:0000256" key="1">
    <source>
        <dbReference type="ARBA" id="ARBA00004477"/>
    </source>
</evidence>
<comment type="subcellular location">
    <subcellularLocation>
        <location evidence="1 10">Endoplasmic reticulum membrane</location>
        <topology evidence="1 10">Multi-pass membrane protein</topology>
    </subcellularLocation>
</comment>
<feature type="transmembrane region" description="Helical" evidence="10">
    <location>
        <begin position="183"/>
        <end position="206"/>
    </location>
</feature>
<evidence type="ECO:0000313" key="11">
    <source>
        <dbReference type="EMBL" id="KAG5163453.1"/>
    </source>
</evidence>
<comment type="function">
    <text evidence="9 10">Intramembrane glycolipid transporter that operates in the biosynthetic pathway of dolichol-linked oligosaccharides, the glycan precursors employed in protein asparagine (N)-glycosylation. The sequential addition of sugars to dolichol pyrophosphate produces dolichol-linked oligosaccharides containing fourteen sugars, including two GlcNAcs, nine mannoses and three glucoses. Once assembled, the oligosaccharide is transferred from the lipid to nascent proteins by oligosaccharyltransferases. The assembly of dolichol-linked oligosaccharides begins on the cytosolic side of the endoplasmic reticulum membrane and finishes in its lumen. RFT1 could mediate the translocation of the cytosolically oriented intermediate DolPP-GlcNAc2Man5, produced by ALG11, into the ER lumen where dolichol-linked oligosaccharides assembly continues. However, the intramembrane lipid transporter activity could not be confirmed in vitro.</text>
</comment>
<dbReference type="InterPro" id="IPR007594">
    <property type="entry name" value="RFT1"/>
</dbReference>
<proteinExistence type="inferred from homology"/>
<keyword evidence="7 10" id="KW-0472">Membrane</keyword>
<feature type="transmembrane region" description="Helical" evidence="10">
    <location>
        <begin position="158"/>
        <end position="177"/>
    </location>
</feature>
<evidence type="ECO:0000256" key="3">
    <source>
        <dbReference type="ARBA" id="ARBA00010288"/>
    </source>
</evidence>
<evidence type="ECO:0000256" key="7">
    <source>
        <dbReference type="ARBA" id="ARBA00023136"/>
    </source>
</evidence>
<dbReference type="PANTHER" id="PTHR13117:SF5">
    <property type="entry name" value="PROTEIN RFT1 HOMOLOG"/>
    <property type="match status" value="1"/>
</dbReference>
<evidence type="ECO:0000256" key="9">
    <source>
        <dbReference type="ARBA" id="ARBA00045912"/>
    </source>
</evidence>
<feature type="transmembrane region" description="Helical" evidence="10">
    <location>
        <begin position="86"/>
        <end position="108"/>
    </location>
</feature>
<feature type="transmembrane region" description="Helical" evidence="10">
    <location>
        <begin position="35"/>
        <end position="55"/>
    </location>
</feature>
<comment type="caution">
    <text evidence="10">Lacks conserved residue(s) required for the propagation of feature annotation.</text>
</comment>
<comment type="pathway">
    <text evidence="2">Protein modification; protein glycosylation.</text>
</comment>
<feature type="transmembrane region" description="Helical" evidence="10">
    <location>
        <begin position="324"/>
        <end position="347"/>
    </location>
</feature>
<keyword evidence="6 10" id="KW-1133">Transmembrane helix</keyword>
<evidence type="ECO:0000256" key="2">
    <source>
        <dbReference type="ARBA" id="ARBA00004922"/>
    </source>
</evidence>
<evidence type="ECO:0000256" key="4">
    <source>
        <dbReference type="ARBA" id="ARBA00022692"/>
    </source>
</evidence>
<keyword evidence="10" id="KW-0813">Transport</keyword>
<name>A0A8H7XPM0_PSICU</name>
<feature type="transmembrane region" description="Helical" evidence="10">
    <location>
        <begin position="399"/>
        <end position="418"/>
    </location>
</feature>
<gene>
    <name evidence="11" type="ORF">JR316_011800</name>
</gene>
<dbReference type="GO" id="GO:0006488">
    <property type="term" value="P:dolichol-linked oligosaccharide biosynthetic process"/>
    <property type="evidence" value="ECO:0007669"/>
    <property type="project" value="InterPro"/>
</dbReference>
<feature type="transmembrane region" description="Helical" evidence="10">
    <location>
        <begin position="367"/>
        <end position="387"/>
    </location>
</feature>
<comment type="similarity">
    <text evidence="3 10">Belongs to the RFT1 family.</text>
</comment>
<dbReference type="OrthoDB" id="9979195at2759"/>
<keyword evidence="5 10" id="KW-0256">Endoplasmic reticulum</keyword>
<reference evidence="11" key="1">
    <citation type="submission" date="2021-02" db="EMBL/GenBank/DDBJ databases">
        <title>Psilocybe cubensis genome.</title>
        <authorList>
            <person name="Mckernan K.J."/>
            <person name="Crawford S."/>
            <person name="Trippe A."/>
            <person name="Kane L.T."/>
            <person name="Mclaughlin S."/>
        </authorList>
    </citation>
    <scope>NUCLEOTIDE SEQUENCE [LARGE SCALE GENOMIC DNA]</scope>
    <source>
        <strain evidence="11">MGC-MH-2018</strain>
    </source>
</reference>
<protein>
    <recommendedName>
        <fullName evidence="8 10">Man(5)GlcNAc(2)-PP-dolichol translocation protein RFT1</fullName>
    </recommendedName>
</protein>
<evidence type="ECO:0000256" key="5">
    <source>
        <dbReference type="ARBA" id="ARBA00022824"/>
    </source>
</evidence>